<keyword evidence="2" id="KW-1185">Reference proteome</keyword>
<organism evidence="1 2">
    <name type="scientific">Paralcaligenes ureilyticus</name>
    <dbReference type="NCBI Taxonomy" id="627131"/>
    <lineage>
        <taxon>Bacteria</taxon>
        <taxon>Pseudomonadati</taxon>
        <taxon>Pseudomonadota</taxon>
        <taxon>Betaproteobacteria</taxon>
        <taxon>Burkholderiales</taxon>
        <taxon>Alcaligenaceae</taxon>
        <taxon>Paralcaligenes</taxon>
    </lineage>
</organism>
<name>A0A4R3MBU6_9BURK</name>
<sequence length="195" mass="20003">MADHSLQYRSALAGSPATGELPLRLHRMELSELPVDCVLVAAYAGSPDIAPSIARIAGVAAPGAPGLASISGPVSMMPIAPDTWQIATAPGTGTALAFALKSELGSLAAVTDLSFGRIVAIALCGDDSHVVLEKGIGIDFSDVAFATGRVVATGLHAVHVLIVKTAPGSFHILVPRSFALSILEWLVDAIEEFKA</sequence>
<evidence type="ECO:0000313" key="2">
    <source>
        <dbReference type="Proteomes" id="UP000295525"/>
    </source>
</evidence>
<dbReference type="RefSeq" id="WP_132579277.1">
    <property type="nucleotide sequence ID" value="NZ_SMAJ01000001.1"/>
</dbReference>
<dbReference type="EMBL" id="SMAJ01000001">
    <property type="protein sequence ID" value="TCT10836.1"/>
    <property type="molecule type" value="Genomic_DNA"/>
</dbReference>
<dbReference type="InterPro" id="IPR027266">
    <property type="entry name" value="TrmE/GcvT-like"/>
</dbReference>
<dbReference type="Gene3D" id="3.30.1360.120">
    <property type="entry name" value="Probable tRNA modification gtpase trme, domain 1"/>
    <property type="match status" value="1"/>
</dbReference>
<reference evidence="1 2" key="1">
    <citation type="submission" date="2019-03" db="EMBL/GenBank/DDBJ databases">
        <title>Genomic Encyclopedia of Type Strains, Phase IV (KMG-IV): sequencing the most valuable type-strain genomes for metagenomic binning, comparative biology and taxonomic classification.</title>
        <authorList>
            <person name="Goeker M."/>
        </authorList>
    </citation>
    <scope>NUCLEOTIDE SEQUENCE [LARGE SCALE GENOMIC DNA]</scope>
    <source>
        <strain evidence="1 2">DSM 24591</strain>
    </source>
</reference>
<evidence type="ECO:0000313" key="1">
    <source>
        <dbReference type="EMBL" id="TCT10836.1"/>
    </source>
</evidence>
<dbReference type="Gene3D" id="3.30.70.1520">
    <property type="entry name" value="Heterotetrameric sarcosine oxidase"/>
    <property type="match status" value="1"/>
</dbReference>
<gene>
    <name evidence="1" type="ORF">EDC26_10156</name>
</gene>
<dbReference type="InterPro" id="IPR007375">
    <property type="entry name" value="SoxG"/>
</dbReference>
<dbReference type="Proteomes" id="UP000295525">
    <property type="component" value="Unassembled WGS sequence"/>
</dbReference>
<dbReference type="Pfam" id="PF04268">
    <property type="entry name" value="SoxG"/>
    <property type="match status" value="1"/>
</dbReference>
<dbReference type="OrthoDB" id="9814782at2"/>
<accession>A0A4R3MBU6</accession>
<comment type="caution">
    <text evidence="1">The sequence shown here is derived from an EMBL/GenBank/DDBJ whole genome shotgun (WGS) entry which is preliminary data.</text>
</comment>
<protein>
    <submittedName>
        <fullName evidence="1">Sarcosine oxidase subunit gamma</fullName>
    </submittedName>
</protein>
<dbReference type="AlphaFoldDB" id="A0A4R3MBU6"/>
<dbReference type="SUPFAM" id="SSF103025">
    <property type="entry name" value="Folate-binding domain"/>
    <property type="match status" value="1"/>
</dbReference>
<proteinExistence type="predicted"/>